<organism evidence="11 12">
    <name type="scientific">Cephus cinctus</name>
    <name type="common">Wheat stem sawfly</name>
    <dbReference type="NCBI Taxonomy" id="211228"/>
    <lineage>
        <taxon>Eukaryota</taxon>
        <taxon>Metazoa</taxon>
        <taxon>Ecdysozoa</taxon>
        <taxon>Arthropoda</taxon>
        <taxon>Hexapoda</taxon>
        <taxon>Insecta</taxon>
        <taxon>Pterygota</taxon>
        <taxon>Neoptera</taxon>
        <taxon>Endopterygota</taxon>
        <taxon>Hymenoptera</taxon>
        <taxon>Cephoidea</taxon>
        <taxon>Cephidae</taxon>
        <taxon>Cephus</taxon>
    </lineage>
</organism>
<keyword evidence="2 8" id="KW-0479">Metal-binding</keyword>
<evidence type="ECO:0000259" key="10">
    <source>
        <dbReference type="PROSITE" id="PS50215"/>
    </source>
</evidence>
<keyword evidence="3" id="KW-0378">Hydrolase</keyword>
<keyword evidence="1" id="KW-0645">Protease</keyword>
<dbReference type="AlphaFoldDB" id="A0AAJ7R7G8"/>
<evidence type="ECO:0000256" key="8">
    <source>
        <dbReference type="PROSITE-ProRule" id="PRU00276"/>
    </source>
</evidence>
<name>A0AAJ7R7G8_CEPCN</name>
<dbReference type="InterPro" id="IPR050439">
    <property type="entry name" value="ADAMTS_ADAMTS-like"/>
</dbReference>
<evidence type="ECO:0000256" key="9">
    <source>
        <dbReference type="SAM" id="SignalP"/>
    </source>
</evidence>
<dbReference type="PROSITE" id="PS50215">
    <property type="entry name" value="ADAM_MEPRO"/>
    <property type="match status" value="1"/>
</dbReference>
<dbReference type="PANTHER" id="PTHR13723">
    <property type="entry name" value="ADAMTS A DISINTEGRIN AND METALLOPROTEASE WITH THROMBOSPONDIN MOTIFS PROTEASE"/>
    <property type="match status" value="1"/>
</dbReference>
<dbReference type="Gene3D" id="3.40.1620.60">
    <property type="match status" value="1"/>
</dbReference>
<gene>
    <name evidence="12" type="primary">LOC107274959</name>
</gene>
<dbReference type="CDD" id="cd04273">
    <property type="entry name" value="ZnMc_ADAMTS_like"/>
    <property type="match status" value="1"/>
</dbReference>
<feature type="binding site" evidence="8">
    <location>
        <position position="441"/>
    </location>
    <ligand>
        <name>Zn(2+)</name>
        <dbReference type="ChEBI" id="CHEBI:29105"/>
        <note>catalytic</note>
    </ligand>
</feature>
<dbReference type="Pfam" id="PF17771">
    <property type="entry name" value="ADAMTS_CR_2"/>
    <property type="match status" value="1"/>
</dbReference>
<feature type="active site" evidence="8">
    <location>
        <position position="438"/>
    </location>
</feature>
<dbReference type="PANTHER" id="PTHR13723:SF275">
    <property type="entry name" value="STALL, ISOFORM C"/>
    <property type="match status" value="1"/>
</dbReference>
<feature type="binding site" evidence="8">
    <location>
        <position position="447"/>
    </location>
    <ligand>
        <name>Zn(2+)</name>
        <dbReference type="ChEBI" id="CHEBI:29105"/>
        <note>catalytic</note>
    </ligand>
</feature>
<dbReference type="Pfam" id="PF01421">
    <property type="entry name" value="Reprolysin"/>
    <property type="match status" value="1"/>
</dbReference>
<evidence type="ECO:0000256" key="6">
    <source>
        <dbReference type="ARBA" id="ARBA00023157"/>
    </source>
</evidence>
<proteinExistence type="predicted"/>
<dbReference type="SUPFAM" id="SSF55486">
    <property type="entry name" value="Metalloproteases ('zincins'), catalytic domain"/>
    <property type="match status" value="1"/>
</dbReference>
<dbReference type="Pfam" id="PF25379">
    <property type="entry name" value="Adt-1"/>
    <property type="match status" value="1"/>
</dbReference>
<keyword evidence="5 12" id="KW-0482">Metalloprotease</keyword>
<keyword evidence="6" id="KW-1015">Disulfide bond</keyword>
<keyword evidence="7" id="KW-0325">Glycoprotein</keyword>
<evidence type="ECO:0000256" key="3">
    <source>
        <dbReference type="ARBA" id="ARBA00022801"/>
    </source>
</evidence>
<evidence type="ECO:0000256" key="5">
    <source>
        <dbReference type="ARBA" id="ARBA00023049"/>
    </source>
</evidence>
<dbReference type="GO" id="GO:0031012">
    <property type="term" value="C:extracellular matrix"/>
    <property type="evidence" value="ECO:0007669"/>
    <property type="project" value="TreeGrafter"/>
</dbReference>
<feature type="domain" description="Peptidase M12B" evidence="10">
    <location>
        <begin position="249"/>
        <end position="498"/>
    </location>
</feature>
<evidence type="ECO:0000256" key="7">
    <source>
        <dbReference type="ARBA" id="ARBA00023180"/>
    </source>
</evidence>
<dbReference type="InterPro" id="IPR001590">
    <property type="entry name" value="Peptidase_M12B"/>
</dbReference>
<feature type="chain" id="PRO_5042473106" evidence="9">
    <location>
        <begin position="20"/>
        <end position="1042"/>
    </location>
</feature>
<evidence type="ECO:0000256" key="2">
    <source>
        <dbReference type="ARBA" id="ARBA00022723"/>
    </source>
</evidence>
<sequence>MKWALNIELFLVYIIICQGDSTQVTKDNIRQLLSDTEWQSLIGSTPETDYEIVDPRVRRLRRSPREHAISISGPGRVWFRAISPSDSILSREFILLKRHENGTEDITEKHREEYSCYYRGDDIAVSICNGIRGIIAGNDSSYYIIRPLPDRFYNEISDEMPHLISKRILPKYFNSNNESDFENHSEKRIINFFDPSINLETKDRDAEIHDNNILDSGRAGFLEEEKSKNEKSTKRRKRGFRDSTNSGPIFVETAVFVDRDLYKHMSRNYPKDTERELIRFVLAMINAVMIRKFCFFENIYCLLKKIMKPHPALRTDNFQVQLLYHDPSLGQIVNFVLKRLEILHADPIDLHRPHDIDKYLSSFCQWQGRENPGTDQDKNHWDHALMLTGLDLYVVNKRGKVSSQVVGLAPVAGMCTKTSSCTVNEGRHFESVYVVAHEIGHNLGMRHDGGTSDNDCDPTSYIMSPTLGSGKITWSHCSRNYLKNFLRTAQSRCLLDHGSSGGQLDHSAEGILPGERFDSDHQCMLKYGFGSRHSTQQPLEDICRDIHCERERYTWTSHPALEGTYCGEDKWCRSGRCVNRNGRSRTGGSNEKIAGSWSGWHISECASGCLSEDRDDGSIDSTGIRVIMRTCTNPSPQNGGEKCVGPRKRYVACKATQCMKISRTTISEFADQICTRAREVDNDLMGTGLQRISSDPEEACTVWCHTRNKGAKSRGWIFPDGTKCRTRRNDFYRTSYCIAGRCEEFRCSGPDEYKFLNSPERCSGLNVNHVDRKDDIALLSQNLNPEKTKDNWIVSSDCHFNCLAPGIGIRLVSKIRPGRNETSIQLCDPDSNRCEKLKSPYQFATNICKKYKFRVRQLSGLGMQISPSIEDPDRPCRVACQDETVSHRFYLVNGENGWFPFGTSCSKRNHKSFCVAGKCLEFGEDDTPLHESIFALPLLSRNKRTASIDESAINRNLKKYSENVRNFSRNVTLLRKRRNLELDRTTILSHLNQRELDSIIWHLNFSGSYRTELLPFQIDLNNPIHVPFDESDYRFYDYTGYS</sequence>
<dbReference type="InterPro" id="IPR036383">
    <property type="entry name" value="TSP1_rpt_sf"/>
</dbReference>
<keyword evidence="9" id="KW-0732">Signal</keyword>
<evidence type="ECO:0000313" key="12">
    <source>
        <dbReference type="RefSeq" id="XP_024935770.1"/>
    </source>
</evidence>
<dbReference type="InterPro" id="IPR057401">
    <property type="entry name" value="Adt-1/2-like_dom"/>
</dbReference>
<feature type="signal peptide" evidence="9">
    <location>
        <begin position="1"/>
        <end position="19"/>
    </location>
</feature>
<dbReference type="InterPro" id="IPR041645">
    <property type="entry name" value="ADAMTS_CR_2"/>
</dbReference>
<dbReference type="Proteomes" id="UP000694920">
    <property type="component" value="Unplaced"/>
</dbReference>
<dbReference type="GO" id="GO:0004222">
    <property type="term" value="F:metalloendopeptidase activity"/>
    <property type="evidence" value="ECO:0007669"/>
    <property type="project" value="InterPro"/>
</dbReference>
<evidence type="ECO:0000313" key="11">
    <source>
        <dbReference type="Proteomes" id="UP000694920"/>
    </source>
</evidence>
<evidence type="ECO:0000256" key="4">
    <source>
        <dbReference type="ARBA" id="ARBA00022833"/>
    </source>
</evidence>
<dbReference type="GO" id="GO:0030198">
    <property type="term" value="P:extracellular matrix organization"/>
    <property type="evidence" value="ECO:0007669"/>
    <property type="project" value="TreeGrafter"/>
</dbReference>
<comment type="caution">
    <text evidence="8">Lacks conserved residue(s) required for the propagation of feature annotation.</text>
</comment>
<keyword evidence="4 8" id="KW-0862">Zinc</keyword>
<evidence type="ECO:0000256" key="1">
    <source>
        <dbReference type="ARBA" id="ARBA00022670"/>
    </source>
</evidence>
<protein>
    <submittedName>
        <fullName evidence="12">A disintegrin and metalloproteinase with thrombospondin motifs adt-1 isoform X1</fullName>
    </submittedName>
</protein>
<reference evidence="12" key="1">
    <citation type="submission" date="2025-08" db="UniProtKB">
        <authorList>
            <consortium name="RefSeq"/>
        </authorList>
    </citation>
    <scope>IDENTIFICATION</scope>
</reference>
<keyword evidence="11" id="KW-1185">Reference proteome</keyword>
<dbReference type="GeneID" id="107274959"/>
<dbReference type="Gene3D" id="3.40.390.10">
    <property type="entry name" value="Collagenase (Catalytic Domain)"/>
    <property type="match status" value="1"/>
</dbReference>
<feature type="binding site" evidence="8">
    <location>
        <position position="437"/>
    </location>
    <ligand>
        <name>Zn(2+)</name>
        <dbReference type="ChEBI" id="CHEBI:29105"/>
        <note>catalytic</note>
    </ligand>
</feature>
<dbReference type="GO" id="GO:0006508">
    <property type="term" value="P:proteolysis"/>
    <property type="evidence" value="ECO:0007669"/>
    <property type="project" value="UniProtKB-KW"/>
</dbReference>
<dbReference type="GO" id="GO:0046872">
    <property type="term" value="F:metal ion binding"/>
    <property type="evidence" value="ECO:0007669"/>
    <property type="project" value="UniProtKB-KW"/>
</dbReference>
<dbReference type="RefSeq" id="XP_024935770.1">
    <property type="nucleotide sequence ID" value="XM_025080002.1"/>
</dbReference>
<accession>A0AAJ7R7G8</accession>
<dbReference type="Gene3D" id="2.20.100.10">
    <property type="entry name" value="Thrombospondin type-1 (TSP1) repeat"/>
    <property type="match status" value="1"/>
</dbReference>
<dbReference type="InterPro" id="IPR024079">
    <property type="entry name" value="MetalloPept_cat_dom_sf"/>
</dbReference>